<name>A0ABT3TMI5_9ACTN</name>
<feature type="compositionally biased region" description="Pro residues" evidence="1">
    <location>
        <begin position="204"/>
        <end position="216"/>
    </location>
</feature>
<feature type="signal peptide" evidence="2">
    <location>
        <begin position="1"/>
        <end position="30"/>
    </location>
</feature>
<evidence type="ECO:0000256" key="2">
    <source>
        <dbReference type="SAM" id="SignalP"/>
    </source>
</evidence>
<evidence type="ECO:0000313" key="3">
    <source>
        <dbReference type="EMBL" id="MCX3058253.1"/>
    </source>
</evidence>
<feature type="region of interest" description="Disordered" evidence="1">
    <location>
        <begin position="182"/>
        <end position="269"/>
    </location>
</feature>
<keyword evidence="4" id="KW-1185">Reference proteome</keyword>
<protein>
    <submittedName>
        <fullName evidence="3">Uncharacterized protein</fullName>
    </submittedName>
</protein>
<sequence length="269" mass="27919">MRTANLWRSTIIASGLTAAIGIGAASGAVAATHTAPAAATAEQAVAHGKAKRTYVKTVRLAAPAHIAKVYKLGKNKYQADILYKGKKFAVLNASGKTDRANLNGLHVKLTAYGTLTSWADRAKPNPKPKPKPKPAKRELIRVDTLADGTSAKIYRLSANHWQADLQGVGMLDANGRPAVGEHNGMHVVLSPDGRLSSWTDETPAPDPTPTPDPTPDPDGTDNGGADTDGTASSDTNPKQQPRPDAAAGPNRTPVAPSTDPGQARLAGAA</sequence>
<dbReference type="EMBL" id="JAPHNL010000001">
    <property type="protein sequence ID" value="MCX3058253.1"/>
    <property type="molecule type" value="Genomic_DNA"/>
</dbReference>
<reference evidence="3" key="1">
    <citation type="submission" date="2022-10" db="EMBL/GenBank/DDBJ databases">
        <title>Streptomyces beihaiensis sp. nov., a chitin degrading actinobacterium, isolated from shrimp pond soil.</title>
        <authorList>
            <person name="Xie J."/>
            <person name="Shen N."/>
        </authorList>
    </citation>
    <scope>NUCLEOTIDE SEQUENCE</scope>
    <source>
        <strain evidence="3">GXMU-J5</strain>
    </source>
</reference>
<dbReference type="RefSeq" id="WP_266595108.1">
    <property type="nucleotide sequence ID" value="NZ_JAPHNL010000001.1"/>
</dbReference>
<keyword evidence="2" id="KW-0732">Signal</keyword>
<gene>
    <name evidence="3" type="ORF">OFY01_00385</name>
</gene>
<feature type="compositionally biased region" description="Basic residues" evidence="1">
    <location>
        <begin position="124"/>
        <end position="134"/>
    </location>
</feature>
<organism evidence="3 4">
    <name type="scientific">Streptomyces beihaiensis</name>
    <dbReference type="NCBI Taxonomy" id="2984495"/>
    <lineage>
        <taxon>Bacteria</taxon>
        <taxon>Bacillati</taxon>
        <taxon>Actinomycetota</taxon>
        <taxon>Actinomycetes</taxon>
        <taxon>Kitasatosporales</taxon>
        <taxon>Streptomycetaceae</taxon>
        <taxon>Streptomyces</taxon>
    </lineage>
</organism>
<comment type="caution">
    <text evidence="3">The sequence shown here is derived from an EMBL/GenBank/DDBJ whole genome shotgun (WGS) entry which is preliminary data.</text>
</comment>
<feature type="region of interest" description="Disordered" evidence="1">
    <location>
        <begin position="119"/>
        <end position="139"/>
    </location>
</feature>
<evidence type="ECO:0000256" key="1">
    <source>
        <dbReference type="SAM" id="MobiDB-lite"/>
    </source>
</evidence>
<feature type="chain" id="PRO_5047294383" evidence="2">
    <location>
        <begin position="31"/>
        <end position="269"/>
    </location>
</feature>
<proteinExistence type="predicted"/>
<accession>A0ABT3TMI5</accession>
<dbReference type="Proteomes" id="UP001163064">
    <property type="component" value="Unassembled WGS sequence"/>
</dbReference>
<evidence type="ECO:0000313" key="4">
    <source>
        <dbReference type="Proteomes" id="UP001163064"/>
    </source>
</evidence>